<proteinExistence type="predicted"/>
<evidence type="ECO:0000313" key="2">
    <source>
        <dbReference type="Proteomes" id="UP001331761"/>
    </source>
</evidence>
<keyword evidence="2" id="KW-1185">Reference proteome</keyword>
<reference evidence="1 2" key="1">
    <citation type="submission" date="2019-10" db="EMBL/GenBank/DDBJ databases">
        <title>Assembly and Annotation for the nematode Trichostrongylus colubriformis.</title>
        <authorList>
            <person name="Martin J."/>
        </authorList>
    </citation>
    <scope>NUCLEOTIDE SEQUENCE [LARGE SCALE GENOMIC DNA]</scope>
    <source>
        <strain evidence="1">G859</strain>
        <tissue evidence="1">Whole worm</tissue>
    </source>
</reference>
<accession>A0AAN8EVS2</accession>
<sequence length="188" mass="21456">MEEEEMFTVQTFANNEPQTYRSSRVKVGLVLENKKSTTFYTRTVPFVAGFKFNQQSHFQTHTVVTQPKMPIGTDYFWDLVLSKNFFMKELRNGYKLIHPRLGNVVTGKPSLRRDICMAVINNEALDNPLQHQRLEELVEKFWSLESAGISETSLSPMTTNASLNSTTLSTSMRMKAVTSSGCILRTIF</sequence>
<protein>
    <submittedName>
        <fullName evidence="1">Uncharacterized protein</fullName>
    </submittedName>
</protein>
<dbReference type="Proteomes" id="UP001331761">
    <property type="component" value="Unassembled WGS sequence"/>
</dbReference>
<dbReference type="EMBL" id="WIXE01020469">
    <property type="protein sequence ID" value="KAK5969186.1"/>
    <property type="molecule type" value="Genomic_DNA"/>
</dbReference>
<dbReference type="AlphaFoldDB" id="A0AAN8EVS2"/>
<gene>
    <name evidence="1" type="ORF">GCK32_020281</name>
</gene>
<organism evidence="1 2">
    <name type="scientific">Trichostrongylus colubriformis</name>
    <name type="common">Black scour worm</name>
    <dbReference type="NCBI Taxonomy" id="6319"/>
    <lineage>
        <taxon>Eukaryota</taxon>
        <taxon>Metazoa</taxon>
        <taxon>Ecdysozoa</taxon>
        <taxon>Nematoda</taxon>
        <taxon>Chromadorea</taxon>
        <taxon>Rhabditida</taxon>
        <taxon>Rhabditina</taxon>
        <taxon>Rhabditomorpha</taxon>
        <taxon>Strongyloidea</taxon>
        <taxon>Trichostrongylidae</taxon>
        <taxon>Trichostrongylus</taxon>
    </lineage>
</organism>
<name>A0AAN8EVS2_TRICO</name>
<evidence type="ECO:0000313" key="1">
    <source>
        <dbReference type="EMBL" id="KAK5969186.1"/>
    </source>
</evidence>
<comment type="caution">
    <text evidence="1">The sequence shown here is derived from an EMBL/GenBank/DDBJ whole genome shotgun (WGS) entry which is preliminary data.</text>
</comment>